<dbReference type="Proteomes" id="UP001057753">
    <property type="component" value="Unassembled WGS sequence"/>
</dbReference>
<organism evidence="4 5">
    <name type="scientific">Salipaludibacillus agaradhaerens</name>
    <name type="common">Bacillus agaradhaerens</name>
    <dbReference type="NCBI Taxonomy" id="76935"/>
    <lineage>
        <taxon>Bacteria</taxon>
        <taxon>Bacillati</taxon>
        <taxon>Bacillota</taxon>
        <taxon>Bacilli</taxon>
        <taxon>Bacillales</taxon>
        <taxon>Bacillaceae</taxon>
    </lineage>
</organism>
<evidence type="ECO:0000313" key="4">
    <source>
        <dbReference type="EMBL" id="MCR6097665.1"/>
    </source>
</evidence>
<reference evidence="4" key="1">
    <citation type="submission" date="2020-06" db="EMBL/GenBank/DDBJ databases">
        <title>Insight into the genomes of haloalkaliphilic bacilli from Kenyan soda lakes.</title>
        <authorList>
            <person name="Mwirichia R."/>
            <person name="Villamizar G.C."/>
            <person name="Poehlein A."/>
            <person name="Mugweru J."/>
            <person name="Kipnyargis A."/>
            <person name="Kiplimo D."/>
            <person name="Orwa P."/>
            <person name="Daniel R."/>
        </authorList>
    </citation>
    <scope>NUCLEOTIDE SEQUENCE</scope>
    <source>
        <strain evidence="4">B1096_S55</strain>
    </source>
</reference>
<evidence type="ECO:0000256" key="2">
    <source>
        <dbReference type="ARBA" id="ARBA00022723"/>
    </source>
</evidence>
<dbReference type="GO" id="GO:0046872">
    <property type="term" value="F:metal ion binding"/>
    <property type="evidence" value="ECO:0007669"/>
    <property type="project" value="UniProtKB-KW"/>
</dbReference>
<dbReference type="Pfam" id="PF01557">
    <property type="entry name" value="FAA_hydrolase"/>
    <property type="match status" value="1"/>
</dbReference>
<accession>A0A9Q4FYH4</accession>
<dbReference type="AlphaFoldDB" id="A0A9Q4FYH4"/>
<dbReference type="PANTHER" id="PTHR42796:SF4">
    <property type="entry name" value="FUMARYLACETOACETATE HYDROLASE DOMAIN-CONTAINING PROTEIN 2A"/>
    <property type="match status" value="1"/>
</dbReference>
<proteinExistence type="inferred from homology"/>
<evidence type="ECO:0000313" key="5">
    <source>
        <dbReference type="Proteomes" id="UP001057753"/>
    </source>
</evidence>
<evidence type="ECO:0000259" key="3">
    <source>
        <dbReference type="Pfam" id="PF01557"/>
    </source>
</evidence>
<dbReference type="InterPro" id="IPR011234">
    <property type="entry name" value="Fumarylacetoacetase-like_C"/>
</dbReference>
<dbReference type="Gene3D" id="3.90.850.10">
    <property type="entry name" value="Fumarylacetoacetase-like, C-terminal domain"/>
    <property type="match status" value="1"/>
</dbReference>
<gene>
    <name evidence="4" type="ORF">HXA33_14025</name>
</gene>
<keyword evidence="4" id="KW-0378">Hydrolase</keyword>
<evidence type="ECO:0000256" key="1">
    <source>
        <dbReference type="ARBA" id="ARBA00010211"/>
    </source>
</evidence>
<dbReference type="SUPFAM" id="SSF56529">
    <property type="entry name" value="FAH"/>
    <property type="match status" value="1"/>
</dbReference>
<dbReference type="InterPro" id="IPR051121">
    <property type="entry name" value="FAH"/>
</dbReference>
<protein>
    <submittedName>
        <fullName evidence="4">Fumarylacetoacetate hydrolase family protein</fullName>
    </submittedName>
</protein>
<dbReference type="GO" id="GO:0044281">
    <property type="term" value="P:small molecule metabolic process"/>
    <property type="evidence" value="ECO:0007669"/>
    <property type="project" value="UniProtKB-ARBA"/>
</dbReference>
<dbReference type="InterPro" id="IPR036663">
    <property type="entry name" value="Fumarylacetoacetase_C_sf"/>
</dbReference>
<comment type="caution">
    <text evidence="4">The sequence shown here is derived from an EMBL/GenBank/DDBJ whole genome shotgun (WGS) entry which is preliminary data.</text>
</comment>
<sequence>MKLAMIYTENNAEAAIASCNGYVLLKTLNHFEKSQWQTTVIDLATGNELNELRTWYKNGGVDKLETMPALLEHETDFAPVIEKPNSIWGIGLNYAENKCTITAPSHPVTFLKPASALIGPKDTIELPPLSTRTTGESELALIIGKTCKNVPVHEVPNVIAGITTSLDMTESDIHAANPRFLARAKSFDTYISIGSDLITLDDIHDIHNIKVSTILNGETVHEMATDHMLYTPWEIVSYLSQSTTLFPGDIILTGTPGPVVITHGDLLECRLSIEGLNPLRNRVVRLK</sequence>
<dbReference type="PANTHER" id="PTHR42796">
    <property type="entry name" value="FUMARYLACETOACETATE HYDROLASE DOMAIN-CONTAINING PROTEIN 2A-RELATED"/>
    <property type="match status" value="1"/>
</dbReference>
<dbReference type="RefSeq" id="WP_257822059.1">
    <property type="nucleotide sequence ID" value="NZ_JABXYM010000001.1"/>
</dbReference>
<comment type="similarity">
    <text evidence="1">Belongs to the FAH family.</text>
</comment>
<feature type="domain" description="Fumarylacetoacetase-like C-terminal" evidence="3">
    <location>
        <begin position="87"/>
        <end position="284"/>
    </location>
</feature>
<keyword evidence="5" id="KW-1185">Reference proteome</keyword>
<keyword evidence="2" id="KW-0479">Metal-binding</keyword>
<dbReference type="GO" id="GO:0016787">
    <property type="term" value="F:hydrolase activity"/>
    <property type="evidence" value="ECO:0007669"/>
    <property type="project" value="UniProtKB-KW"/>
</dbReference>
<dbReference type="EMBL" id="JABXYM010000001">
    <property type="protein sequence ID" value="MCR6097665.1"/>
    <property type="molecule type" value="Genomic_DNA"/>
</dbReference>
<name>A0A9Q4FYH4_SALAG</name>